<feature type="region of interest" description="Disordered" evidence="1">
    <location>
        <begin position="388"/>
        <end position="479"/>
    </location>
</feature>
<evidence type="ECO:0000313" key="3">
    <source>
        <dbReference type="Proteomes" id="UP001591681"/>
    </source>
</evidence>
<dbReference type="Proteomes" id="UP001591681">
    <property type="component" value="Unassembled WGS sequence"/>
</dbReference>
<dbReference type="AlphaFoldDB" id="A0ABD1IV12"/>
<feature type="region of interest" description="Disordered" evidence="1">
    <location>
        <begin position="191"/>
        <end position="210"/>
    </location>
</feature>
<reference evidence="2 3" key="1">
    <citation type="submission" date="2024-09" db="EMBL/GenBank/DDBJ databases">
        <title>A chromosome-level genome assembly of Gray's grenadier anchovy, Coilia grayii.</title>
        <authorList>
            <person name="Fu Z."/>
        </authorList>
    </citation>
    <scope>NUCLEOTIDE SEQUENCE [LARGE SCALE GENOMIC DNA]</scope>
    <source>
        <strain evidence="2">G4</strain>
        <tissue evidence="2">Muscle</tissue>
    </source>
</reference>
<protein>
    <submittedName>
        <fullName evidence="2">Uncharacterized protein</fullName>
    </submittedName>
</protein>
<keyword evidence="3" id="KW-1185">Reference proteome</keyword>
<accession>A0ABD1IV12</accession>
<name>A0ABD1IV12_9TELE</name>
<sequence>MDHTSSTTPCESSSDPNGFVNRMFNISLDVEKETGIMRVQEAVPGVELDGSCPQTPAREQQHPEAIRRPRSTGIWKILNRRRVASDLDRRPHSMILPGEASIPKLSFMDKVRSFKKLKSPSSVFKGKAGKTSSSKLNSSLRDEHEEDGHVCRDFPSPLYMHRNTLRNRGKRHSYAGHTADFDVSFEDMDLTPTPENDPSSPVKHTANNHNGCKMLDRVTYTKRAHPNISNCNNSTLTIHEERSAKGSPKVSAGSRRSKGSEVLSYLRRISFIGKGGSVLSEKSFDSLHTLDKTIDSDYGSVDFECIRDFQPAPKPTGADGKSGHFGGLFRFFNSMAETARKWKNSSRSFSPPEGECSPVGSLRSQRTRDLAQATSLTLRSEEKLECLTPGSHTLSDGNLCEASPAKPAVGRSPQVILKSWKVYPDSPGSHSRPSNTSEGSGSTLTPLNSTHTSLATIENQPRSDVTERGSLSEAEGQSEYIFPEEAGLAGHELDSMDVAVAMEQNKGAGDQSDAQKNDTCPNRAALPGCSEKVFMNLSRPPGVSPRDPPFRVILQRCRSLPLPQNAPMEVVAVRQEHMLPPTVDSSDQTGSVRLRNGTDGVGGSTHRKALRRGSEPLQVNSVSGRFTFKLHFRSY</sequence>
<feature type="region of interest" description="Disordered" evidence="1">
    <location>
        <begin position="121"/>
        <end position="148"/>
    </location>
</feature>
<gene>
    <name evidence="2" type="ORF">ACEWY4_027285</name>
</gene>
<feature type="compositionally biased region" description="Polar residues" evidence="1">
    <location>
        <begin position="130"/>
        <end position="139"/>
    </location>
</feature>
<proteinExistence type="predicted"/>
<comment type="caution">
    <text evidence="2">The sequence shown here is derived from an EMBL/GenBank/DDBJ whole genome shotgun (WGS) entry which is preliminary data.</text>
</comment>
<organism evidence="2 3">
    <name type="scientific">Coilia grayii</name>
    <name type="common">Gray's grenadier anchovy</name>
    <dbReference type="NCBI Taxonomy" id="363190"/>
    <lineage>
        <taxon>Eukaryota</taxon>
        <taxon>Metazoa</taxon>
        <taxon>Chordata</taxon>
        <taxon>Craniata</taxon>
        <taxon>Vertebrata</taxon>
        <taxon>Euteleostomi</taxon>
        <taxon>Actinopterygii</taxon>
        <taxon>Neopterygii</taxon>
        <taxon>Teleostei</taxon>
        <taxon>Clupei</taxon>
        <taxon>Clupeiformes</taxon>
        <taxon>Clupeoidei</taxon>
        <taxon>Engraulidae</taxon>
        <taxon>Coilinae</taxon>
        <taxon>Coilia</taxon>
    </lineage>
</organism>
<evidence type="ECO:0000313" key="2">
    <source>
        <dbReference type="EMBL" id="KAL2077781.1"/>
    </source>
</evidence>
<evidence type="ECO:0000256" key="1">
    <source>
        <dbReference type="SAM" id="MobiDB-lite"/>
    </source>
</evidence>
<feature type="compositionally biased region" description="Polar residues" evidence="1">
    <location>
        <begin position="428"/>
        <end position="463"/>
    </location>
</feature>
<feature type="region of interest" description="Disordered" evidence="1">
    <location>
        <begin position="343"/>
        <end position="375"/>
    </location>
</feature>
<dbReference type="EMBL" id="JBHFQA010000024">
    <property type="protein sequence ID" value="KAL2077781.1"/>
    <property type="molecule type" value="Genomic_DNA"/>
</dbReference>
<feature type="region of interest" description="Disordered" evidence="1">
    <location>
        <begin position="581"/>
        <end position="615"/>
    </location>
</feature>